<accession>A0A6M3J2T8</accession>
<name>A0A6M3J2T8_9ZZZZ</name>
<evidence type="ECO:0000313" key="2">
    <source>
        <dbReference type="EMBL" id="QJA80325.1"/>
    </source>
</evidence>
<reference evidence="1" key="1">
    <citation type="submission" date="2020-03" db="EMBL/GenBank/DDBJ databases">
        <title>The deep terrestrial virosphere.</title>
        <authorList>
            <person name="Holmfeldt K."/>
            <person name="Nilsson E."/>
            <person name="Simone D."/>
            <person name="Lopez-Fernandez M."/>
            <person name="Wu X."/>
            <person name="de Brujin I."/>
            <person name="Lundin D."/>
            <person name="Andersson A."/>
            <person name="Bertilsson S."/>
            <person name="Dopson M."/>
        </authorList>
    </citation>
    <scope>NUCLEOTIDE SEQUENCE</scope>
    <source>
        <strain evidence="2">MM415A00745</strain>
        <strain evidence="1">MM415B00626</strain>
    </source>
</reference>
<sequence>MSNCVIKNIPEPQNLETRNKILAFEEKLKTVPGAMLGDCCPLKHTFVDGAYVREITMPKGMLLTSKIHKICHPYFILKGDVSVLTEEGVVRIKAPYYGITKPGTKRVLFMHEETIWVTIHVTKETDLVRIEKEIIAASYDDVPSFNGLQKIDVLKIMEGKETLCLG</sequence>
<protein>
    <submittedName>
        <fullName evidence="1">Putative tail protein</fullName>
    </submittedName>
</protein>
<dbReference type="EMBL" id="MT142417">
    <property type="protein sequence ID" value="QJA80325.1"/>
    <property type="molecule type" value="Genomic_DNA"/>
</dbReference>
<proteinExistence type="predicted"/>
<dbReference type="AlphaFoldDB" id="A0A6M3J2T8"/>
<dbReference type="EMBL" id="MT141498">
    <property type="protein sequence ID" value="QJA63471.1"/>
    <property type="molecule type" value="Genomic_DNA"/>
</dbReference>
<gene>
    <name evidence="2" type="ORF">MM415A00745_0004</name>
    <name evidence="1" type="ORF">MM415B00626_0004</name>
</gene>
<evidence type="ECO:0000313" key="1">
    <source>
        <dbReference type="EMBL" id="QJA63471.1"/>
    </source>
</evidence>
<organism evidence="1">
    <name type="scientific">viral metagenome</name>
    <dbReference type="NCBI Taxonomy" id="1070528"/>
    <lineage>
        <taxon>unclassified sequences</taxon>
        <taxon>metagenomes</taxon>
        <taxon>organismal metagenomes</taxon>
    </lineage>
</organism>